<reference evidence="1 2" key="1">
    <citation type="submission" date="2014-04" db="EMBL/GenBank/DDBJ databases">
        <authorList>
            <consortium name="DOE Joint Genome Institute"/>
            <person name="Kuo A."/>
            <person name="Girlanda M."/>
            <person name="Perotto S."/>
            <person name="Kohler A."/>
            <person name="Nagy L.G."/>
            <person name="Floudas D."/>
            <person name="Copeland A."/>
            <person name="Barry K.W."/>
            <person name="Cichocki N."/>
            <person name="Veneault-Fourrey C."/>
            <person name="LaButti K."/>
            <person name="Lindquist E.A."/>
            <person name="Lipzen A."/>
            <person name="Lundell T."/>
            <person name="Morin E."/>
            <person name="Murat C."/>
            <person name="Sun H."/>
            <person name="Tunlid A."/>
            <person name="Henrissat B."/>
            <person name="Grigoriev I.V."/>
            <person name="Hibbett D.S."/>
            <person name="Martin F."/>
            <person name="Nordberg H.P."/>
            <person name="Cantor M.N."/>
            <person name="Hua S.X."/>
        </authorList>
    </citation>
    <scope>NUCLEOTIDE SEQUENCE [LARGE SCALE GENOMIC DNA]</scope>
    <source>
        <strain evidence="1 2">MUT 4182</strain>
    </source>
</reference>
<sequence>MGRLRGSPQTLAVQNSTRFRSMDIQIHPTDSFYISDLLESTTVLVSLTVEVARSEFIEDEFEEVVLSDGAPLKRLVLRDMPFKFDCPRLSRLVTLHLDGSAVPASLRTLIQLLSAASAHLEQLTIARAINDSQRLEDDCQPYSSITFPRLTELQLRDIMPLPSTKLVASIYAPVCSRLRGGSRSMVHTMTQPS</sequence>
<evidence type="ECO:0000313" key="1">
    <source>
        <dbReference type="EMBL" id="KIO15325.1"/>
    </source>
</evidence>
<name>A0A0C3PM07_9AGAM</name>
<organism evidence="1 2">
    <name type="scientific">Tulasnella calospora MUT 4182</name>
    <dbReference type="NCBI Taxonomy" id="1051891"/>
    <lineage>
        <taxon>Eukaryota</taxon>
        <taxon>Fungi</taxon>
        <taxon>Dikarya</taxon>
        <taxon>Basidiomycota</taxon>
        <taxon>Agaricomycotina</taxon>
        <taxon>Agaricomycetes</taxon>
        <taxon>Cantharellales</taxon>
        <taxon>Tulasnellaceae</taxon>
        <taxon>Tulasnella</taxon>
    </lineage>
</organism>
<keyword evidence="2" id="KW-1185">Reference proteome</keyword>
<evidence type="ECO:0008006" key="3">
    <source>
        <dbReference type="Google" id="ProtNLM"/>
    </source>
</evidence>
<dbReference type="HOGENOM" id="CLU_1409752_0_0_1"/>
<protein>
    <recommendedName>
        <fullName evidence="3">F-box domain-containing protein</fullName>
    </recommendedName>
</protein>
<reference evidence="2" key="2">
    <citation type="submission" date="2015-01" db="EMBL/GenBank/DDBJ databases">
        <title>Evolutionary Origins and Diversification of the Mycorrhizal Mutualists.</title>
        <authorList>
            <consortium name="DOE Joint Genome Institute"/>
            <consortium name="Mycorrhizal Genomics Consortium"/>
            <person name="Kohler A."/>
            <person name="Kuo A."/>
            <person name="Nagy L.G."/>
            <person name="Floudas D."/>
            <person name="Copeland A."/>
            <person name="Barry K.W."/>
            <person name="Cichocki N."/>
            <person name="Veneault-Fourrey C."/>
            <person name="LaButti K."/>
            <person name="Lindquist E.A."/>
            <person name="Lipzen A."/>
            <person name="Lundell T."/>
            <person name="Morin E."/>
            <person name="Murat C."/>
            <person name="Riley R."/>
            <person name="Ohm R."/>
            <person name="Sun H."/>
            <person name="Tunlid A."/>
            <person name="Henrissat B."/>
            <person name="Grigoriev I.V."/>
            <person name="Hibbett D.S."/>
            <person name="Martin F."/>
        </authorList>
    </citation>
    <scope>NUCLEOTIDE SEQUENCE [LARGE SCALE GENOMIC DNA]</scope>
    <source>
        <strain evidence="2">MUT 4182</strain>
    </source>
</reference>
<evidence type="ECO:0000313" key="2">
    <source>
        <dbReference type="Proteomes" id="UP000054248"/>
    </source>
</evidence>
<gene>
    <name evidence="1" type="ORF">M407DRAFT_35125</name>
</gene>
<dbReference type="AlphaFoldDB" id="A0A0C3PM07"/>
<proteinExistence type="predicted"/>
<dbReference type="Proteomes" id="UP000054248">
    <property type="component" value="Unassembled WGS sequence"/>
</dbReference>
<dbReference type="OrthoDB" id="3172239at2759"/>
<dbReference type="EMBL" id="KN824211">
    <property type="protein sequence ID" value="KIO15325.1"/>
    <property type="molecule type" value="Genomic_DNA"/>
</dbReference>
<accession>A0A0C3PM07</accession>